<accession>A0A0A9F5P5</accession>
<feature type="region of interest" description="Disordered" evidence="1">
    <location>
        <begin position="207"/>
        <end position="232"/>
    </location>
</feature>
<evidence type="ECO:0000313" key="2">
    <source>
        <dbReference type="EMBL" id="JAE05476.1"/>
    </source>
</evidence>
<organism evidence="2">
    <name type="scientific">Arundo donax</name>
    <name type="common">Giant reed</name>
    <name type="synonym">Donax arundinaceus</name>
    <dbReference type="NCBI Taxonomy" id="35708"/>
    <lineage>
        <taxon>Eukaryota</taxon>
        <taxon>Viridiplantae</taxon>
        <taxon>Streptophyta</taxon>
        <taxon>Embryophyta</taxon>
        <taxon>Tracheophyta</taxon>
        <taxon>Spermatophyta</taxon>
        <taxon>Magnoliopsida</taxon>
        <taxon>Liliopsida</taxon>
        <taxon>Poales</taxon>
        <taxon>Poaceae</taxon>
        <taxon>PACMAD clade</taxon>
        <taxon>Arundinoideae</taxon>
        <taxon>Arundineae</taxon>
        <taxon>Arundo</taxon>
    </lineage>
</organism>
<dbReference type="AlphaFoldDB" id="A0A0A9F5P5"/>
<name>A0A0A9F5P5_ARUDO</name>
<evidence type="ECO:0000256" key="1">
    <source>
        <dbReference type="SAM" id="MobiDB-lite"/>
    </source>
</evidence>
<sequence>MAGHARISSWPAASPERGEPAGAHHLAELVEVDPAVAVAVDPADHPPALLRRAALLQPQRRQHRAELVHRDVPVAVGVEHPERLPHVLVAVLLLRRRAAAAALAVGLVPDHDGAVELPELLHVHAPVAVGVDARDHGRQLVTGDGHAQLAQRLLQLLPRDKAVAVPVEQPEHVLQLRRVGLAPPRRLRLSRRRQRLLGRRWRGLRRRRGSVGGGHGSTLAATREDGGEVDGDVGEEVAREERELNERGGRWHGGHCCVGLAMHGVVGRAW</sequence>
<reference evidence="2" key="1">
    <citation type="submission" date="2014-09" db="EMBL/GenBank/DDBJ databases">
        <authorList>
            <person name="Magalhaes I.L.F."/>
            <person name="Oliveira U."/>
            <person name="Santos F.R."/>
            <person name="Vidigal T.H.D.A."/>
            <person name="Brescovit A.D."/>
            <person name="Santos A.J."/>
        </authorList>
    </citation>
    <scope>NUCLEOTIDE SEQUENCE</scope>
    <source>
        <tissue evidence="2">Shoot tissue taken approximately 20 cm above the soil surface</tissue>
    </source>
</reference>
<proteinExistence type="predicted"/>
<dbReference type="EMBL" id="GBRH01192420">
    <property type="protein sequence ID" value="JAE05476.1"/>
    <property type="molecule type" value="Transcribed_RNA"/>
</dbReference>
<feature type="region of interest" description="Disordered" evidence="1">
    <location>
        <begin position="1"/>
        <end position="20"/>
    </location>
</feature>
<reference evidence="2" key="2">
    <citation type="journal article" date="2015" name="Data Brief">
        <title>Shoot transcriptome of the giant reed, Arundo donax.</title>
        <authorList>
            <person name="Barrero R.A."/>
            <person name="Guerrero F.D."/>
            <person name="Moolhuijzen P."/>
            <person name="Goolsby J.A."/>
            <person name="Tidwell J."/>
            <person name="Bellgard S.E."/>
            <person name="Bellgard M.I."/>
        </authorList>
    </citation>
    <scope>NUCLEOTIDE SEQUENCE</scope>
    <source>
        <tissue evidence="2">Shoot tissue taken approximately 20 cm above the soil surface</tissue>
    </source>
</reference>
<protein>
    <submittedName>
        <fullName evidence="2">Uncharacterized protein</fullName>
    </submittedName>
</protein>